<proteinExistence type="inferred from homology"/>
<evidence type="ECO:0000256" key="6">
    <source>
        <dbReference type="ARBA" id="ARBA00022519"/>
    </source>
</evidence>
<feature type="domain" description="Type II secretion system protein GspG C-terminal" evidence="11">
    <location>
        <begin position="46"/>
        <end position="153"/>
    </location>
</feature>
<evidence type="ECO:0000259" key="11">
    <source>
        <dbReference type="Pfam" id="PF08334"/>
    </source>
</evidence>
<comment type="similarity">
    <text evidence="2">Belongs to the GSP G family.</text>
</comment>
<dbReference type="InterPro" id="IPR010054">
    <property type="entry name" value="Type2_sec_GspG"/>
</dbReference>
<name>A0A1H3BMH5_9RHOB</name>
<keyword evidence="7 10" id="KW-0812">Transmembrane</keyword>
<dbReference type="NCBIfam" id="TIGR02532">
    <property type="entry name" value="IV_pilin_GFxxxE"/>
    <property type="match status" value="1"/>
</dbReference>
<keyword evidence="6" id="KW-0997">Cell inner membrane</keyword>
<evidence type="ECO:0000256" key="4">
    <source>
        <dbReference type="ARBA" id="ARBA00022475"/>
    </source>
</evidence>
<dbReference type="Pfam" id="PF08334">
    <property type="entry name" value="T2SSG"/>
    <property type="match status" value="1"/>
</dbReference>
<dbReference type="SUPFAM" id="SSF54523">
    <property type="entry name" value="Pili subunits"/>
    <property type="match status" value="1"/>
</dbReference>
<dbReference type="AlphaFoldDB" id="A0A1H3BMH5"/>
<dbReference type="PRINTS" id="PR00813">
    <property type="entry name" value="BCTERIALGSPG"/>
</dbReference>
<evidence type="ECO:0000256" key="5">
    <source>
        <dbReference type="ARBA" id="ARBA00022481"/>
    </source>
</evidence>
<dbReference type="GO" id="GO:0015628">
    <property type="term" value="P:protein secretion by the type II secretion system"/>
    <property type="evidence" value="ECO:0007669"/>
    <property type="project" value="InterPro"/>
</dbReference>
<keyword evidence="9 10" id="KW-0472">Membrane</keyword>
<dbReference type="STRING" id="60137.SAMN04488041_1077"/>
<keyword evidence="8 10" id="KW-1133">Transmembrane helix</keyword>
<dbReference type="InterPro" id="IPR045584">
    <property type="entry name" value="Pilin-like"/>
</dbReference>
<organism evidence="12 13">
    <name type="scientific">Sulfitobacter pontiacus</name>
    <dbReference type="NCBI Taxonomy" id="60137"/>
    <lineage>
        <taxon>Bacteria</taxon>
        <taxon>Pseudomonadati</taxon>
        <taxon>Pseudomonadota</taxon>
        <taxon>Alphaproteobacteria</taxon>
        <taxon>Rhodobacterales</taxon>
        <taxon>Roseobacteraceae</taxon>
        <taxon>Sulfitobacter</taxon>
    </lineage>
</organism>
<dbReference type="Proteomes" id="UP000183076">
    <property type="component" value="Unassembled WGS sequence"/>
</dbReference>
<evidence type="ECO:0000313" key="12">
    <source>
        <dbReference type="EMBL" id="SDX43087.1"/>
    </source>
</evidence>
<gene>
    <name evidence="12" type="ORF">SAMN04488041_1077</name>
</gene>
<dbReference type="RefSeq" id="WP_074636979.1">
    <property type="nucleotide sequence ID" value="NZ_BSKR01000002.1"/>
</dbReference>
<keyword evidence="5" id="KW-0488">Methylation</keyword>
<keyword evidence="4" id="KW-1003">Cell membrane</keyword>
<dbReference type="EMBL" id="FNNB01000007">
    <property type="protein sequence ID" value="SDX43087.1"/>
    <property type="molecule type" value="Genomic_DNA"/>
</dbReference>
<evidence type="ECO:0000313" key="13">
    <source>
        <dbReference type="Proteomes" id="UP000183076"/>
    </source>
</evidence>
<dbReference type="InterPro" id="IPR000983">
    <property type="entry name" value="Bac_GSPG_pilin"/>
</dbReference>
<dbReference type="PROSITE" id="PS00409">
    <property type="entry name" value="PROKAR_NTER_METHYL"/>
    <property type="match status" value="1"/>
</dbReference>
<dbReference type="InterPro" id="IPR013545">
    <property type="entry name" value="T2SS_protein-GspG_C"/>
</dbReference>
<evidence type="ECO:0000256" key="3">
    <source>
        <dbReference type="ARBA" id="ARBA00020042"/>
    </source>
</evidence>
<dbReference type="GO" id="GO:0005886">
    <property type="term" value="C:plasma membrane"/>
    <property type="evidence" value="ECO:0007669"/>
    <property type="project" value="UniProtKB-SubCell"/>
</dbReference>
<dbReference type="Pfam" id="PF07963">
    <property type="entry name" value="N_methyl"/>
    <property type="match status" value="1"/>
</dbReference>
<sequence length="161" mass="16990">MRHWKKLGGRPASHRSRRDGEAGVTLIEMMVVLVIIALVAAIIVPNVIGRPDEARVTVAQSDIRAVGSALELYRLDNRTYPTTAQGLQALAVRPTAPPEPRNWVAGGYLTAVPVDPWGNDYIYVSPGANGGFDLMSLGADGAPGGEGVAADLAHGQLQASR</sequence>
<evidence type="ECO:0000256" key="1">
    <source>
        <dbReference type="ARBA" id="ARBA00004377"/>
    </source>
</evidence>
<dbReference type="GO" id="GO:0015627">
    <property type="term" value="C:type II protein secretion system complex"/>
    <property type="evidence" value="ECO:0007669"/>
    <property type="project" value="InterPro"/>
</dbReference>
<dbReference type="Gene3D" id="3.30.700.10">
    <property type="entry name" value="Glycoprotein, Type 4 Pilin"/>
    <property type="match status" value="1"/>
</dbReference>
<evidence type="ECO:0000256" key="7">
    <source>
        <dbReference type="ARBA" id="ARBA00022692"/>
    </source>
</evidence>
<reference evidence="13" key="1">
    <citation type="submission" date="2016-10" db="EMBL/GenBank/DDBJ databases">
        <authorList>
            <person name="Varghese N."/>
            <person name="Submissions S."/>
        </authorList>
    </citation>
    <scope>NUCLEOTIDE SEQUENCE [LARGE SCALE GENOMIC DNA]</scope>
    <source>
        <strain evidence="13">DSM 10014</strain>
    </source>
</reference>
<dbReference type="GeneID" id="94022429"/>
<evidence type="ECO:0000256" key="9">
    <source>
        <dbReference type="ARBA" id="ARBA00023136"/>
    </source>
</evidence>
<protein>
    <recommendedName>
        <fullName evidence="3">Type II secretion system core protein G</fullName>
    </recommendedName>
</protein>
<dbReference type="NCBIfam" id="TIGR01710">
    <property type="entry name" value="typeII_sec_gspG"/>
    <property type="match status" value="1"/>
</dbReference>
<dbReference type="InterPro" id="IPR012902">
    <property type="entry name" value="N_methyl_site"/>
</dbReference>
<comment type="subcellular location">
    <subcellularLocation>
        <location evidence="1">Cell inner membrane</location>
        <topology evidence="1">Single-pass membrane protein</topology>
    </subcellularLocation>
</comment>
<accession>A0A1H3BMH5</accession>
<evidence type="ECO:0000256" key="2">
    <source>
        <dbReference type="ARBA" id="ARBA00009984"/>
    </source>
</evidence>
<evidence type="ECO:0000256" key="8">
    <source>
        <dbReference type="ARBA" id="ARBA00022989"/>
    </source>
</evidence>
<evidence type="ECO:0000256" key="10">
    <source>
        <dbReference type="SAM" id="Phobius"/>
    </source>
</evidence>
<dbReference type="PANTHER" id="PTHR30093">
    <property type="entry name" value="GENERAL SECRETION PATHWAY PROTEIN G"/>
    <property type="match status" value="1"/>
</dbReference>
<dbReference type="PANTHER" id="PTHR30093:SF44">
    <property type="entry name" value="TYPE II SECRETION SYSTEM CORE PROTEIN G"/>
    <property type="match status" value="1"/>
</dbReference>
<feature type="transmembrane region" description="Helical" evidence="10">
    <location>
        <begin position="21"/>
        <end position="44"/>
    </location>
</feature>